<organism evidence="2 3">
    <name type="scientific">Prauserella shujinwangii</name>
    <dbReference type="NCBI Taxonomy" id="1453103"/>
    <lineage>
        <taxon>Bacteria</taxon>
        <taxon>Bacillati</taxon>
        <taxon>Actinomycetota</taxon>
        <taxon>Actinomycetes</taxon>
        <taxon>Pseudonocardiales</taxon>
        <taxon>Pseudonocardiaceae</taxon>
        <taxon>Prauserella</taxon>
    </lineage>
</organism>
<evidence type="ECO:0000256" key="1">
    <source>
        <dbReference type="SAM" id="MobiDB-lite"/>
    </source>
</evidence>
<reference evidence="2 3" key="1">
    <citation type="submission" date="2018-03" db="EMBL/GenBank/DDBJ databases">
        <title>Genomic Encyclopedia of Type Strains, Phase III (KMG-III): the genomes of soil and plant-associated and newly described type strains.</title>
        <authorList>
            <person name="Whitman W."/>
        </authorList>
    </citation>
    <scope>NUCLEOTIDE SEQUENCE [LARGE SCALE GENOMIC DNA]</scope>
    <source>
        <strain evidence="2 3">CGMCC 4.7125</strain>
    </source>
</reference>
<dbReference type="Proteomes" id="UP000238362">
    <property type="component" value="Unassembled WGS sequence"/>
</dbReference>
<evidence type="ECO:0000313" key="2">
    <source>
        <dbReference type="EMBL" id="PRX43556.1"/>
    </source>
</evidence>
<accession>A0A2T0LKT9</accession>
<comment type="caution">
    <text evidence="2">The sequence shown here is derived from an EMBL/GenBank/DDBJ whole genome shotgun (WGS) entry which is preliminary data.</text>
</comment>
<proteinExistence type="predicted"/>
<sequence>MTTRTSTDHRPANPLDGANGIDMTTQENTQMLIYEELARSRIRELHHGLDGRRYVRRARAARRWGRLATWASRRSGQLSR</sequence>
<evidence type="ECO:0000313" key="3">
    <source>
        <dbReference type="Proteomes" id="UP000238362"/>
    </source>
</evidence>
<gene>
    <name evidence="2" type="ORF">B0I33_11413</name>
</gene>
<keyword evidence="3" id="KW-1185">Reference proteome</keyword>
<name>A0A2T0LKT9_9PSEU</name>
<dbReference type="AlphaFoldDB" id="A0A2T0LKT9"/>
<dbReference type="EMBL" id="PVNH01000014">
    <property type="protein sequence ID" value="PRX43556.1"/>
    <property type="molecule type" value="Genomic_DNA"/>
</dbReference>
<feature type="compositionally biased region" description="Basic and acidic residues" evidence="1">
    <location>
        <begin position="1"/>
        <end position="11"/>
    </location>
</feature>
<feature type="region of interest" description="Disordered" evidence="1">
    <location>
        <begin position="1"/>
        <end position="24"/>
    </location>
</feature>
<protein>
    <submittedName>
        <fullName evidence="2">Uncharacterized protein</fullName>
    </submittedName>
</protein>